<protein>
    <submittedName>
        <fullName evidence="1">Uncharacterized protein</fullName>
    </submittedName>
</protein>
<organism evidence="1 2">
    <name type="scientific">Fraxinus pennsylvanica</name>
    <dbReference type="NCBI Taxonomy" id="56036"/>
    <lineage>
        <taxon>Eukaryota</taxon>
        <taxon>Viridiplantae</taxon>
        <taxon>Streptophyta</taxon>
        <taxon>Embryophyta</taxon>
        <taxon>Tracheophyta</taxon>
        <taxon>Spermatophyta</taxon>
        <taxon>Magnoliopsida</taxon>
        <taxon>eudicotyledons</taxon>
        <taxon>Gunneridae</taxon>
        <taxon>Pentapetalae</taxon>
        <taxon>asterids</taxon>
        <taxon>lamiids</taxon>
        <taxon>Lamiales</taxon>
        <taxon>Oleaceae</taxon>
        <taxon>Oleeae</taxon>
        <taxon>Fraxinus</taxon>
    </lineage>
</organism>
<accession>A0AAD1ZBN7</accession>
<sequence>MEVCEEYDYGSDVDEEAVIEAEMGRMRNTGARLERKGRNLVGDEVDGNMGNIKMFIPPFKGSNDPETYLEFLNGLNWDIANVVELQYYVELEDMQHMAMKVERQLKMNGTTRFSSGASGSNSSLKLKWDNNKGDRVVSRDKTKGMPELEKASYGSRVEYAVVSYWSRAYQSNLEETKELQRQVEELMSKGYVKESMSPCAVPSCLCQRRMELEECA</sequence>
<reference evidence="1" key="1">
    <citation type="submission" date="2023-05" db="EMBL/GenBank/DDBJ databases">
        <authorList>
            <person name="Huff M."/>
        </authorList>
    </citation>
    <scope>NUCLEOTIDE SEQUENCE</scope>
</reference>
<evidence type="ECO:0000313" key="1">
    <source>
        <dbReference type="EMBL" id="CAI9764931.1"/>
    </source>
</evidence>
<dbReference type="PANTHER" id="PTHR35046">
    <property type="entry name" value="ZINC KNUCKLE (CCHC-TYPE) FAMILY PROTEIN"/>
    <property type="match status" value="1"/>
</dbReference>
<proteinExistence type="predicted"/>
<dbReference type="Gene3D" id="3.10.10.10">
    <property type="entry name" value="HIV Type 1 Reverse Transcriptase, subunit A, domain 1"/>
    <property type="match status" value="1"/>
</dbReference>
<gene>
    <name evidence="1" type="ORF">FPE_LOCUS12361</name>
</gene>
<evidence type="ECO:0000313" key="2">
    <source>
        <dbReference type="Proteomes" id="UP000834106"/>
    </source>
</evidence>
<keyword evidence="2" id="KW-1185">Reference proteome</keyword>
<dbReference type="EMBL" id="OU503042">
    <property type="protein sequence ID" value="CAI9764931.1"/>
    <property type="molecule type" value="Genomic_DNA"/>
</dbReference>
<name>A0AAD1ZBN7_9LAMI</name>
<dbReference type="AlphaFoldDB" id="A0AAD1ZBN7"/>
<dbReference type="Proteomes" id="UP000834106">
    <property type="component" value="Chromosome 7"/>
</dbReference>
<dbReference type="PANTHER" id="PTHR35046:SF9">
    <property type="entry name" value="RNA-DIRECTED DNA POLYMERASE"/>
    <property type="match status" value="1"/>
</dbReference>